<comment type="caution">
    <text evidence="2">The sequence shown here is derived from an EMBL/GenBank/DDBJ whole genome shotgun (WGS) entry which is preliminary data.</text>
</comment>
<evidence type="ECO:0000313" key="2">
    <source>
        <dbReference type="EMBL" id="KAB7486846.1"/>
    </source>
</evidence>
<accession>A0A7J5TQ57</accession>
<protein>
    <submittedName>
        <fullName evidence="2">DUF4194 domain-containing protein</fullName>
    </submittedName>
</protein>
<feature type="compositionally biased region" description="Low complexity" evidence="1">
    <location>
        <begin position="45"/>
        <end position="55"/>
    </location>
</feature>
<name>A0A7J5TQ57_BIFBI</name>
<reference evidence="2 3" key="1">
    <citation type="journal article" date="2019" name="Nat. Med.">
        <title>A library of human gut bacterial isolates paired with longitudinal multiomics data enables mechanistic microbiome research.</title>
        <authorList>
            <person name="Poyet M."/>
            <person name="Groussin M."/>
            <person name="Gibbons S.M."/>
            <person name="Avila-Pacheco J."/>
            <person name="Jiang X."/>
            <person name="Kearney S.M."/>
            <person name="Perrotta A.R."/>
            <person name="Berdy B."/>
            <person name="Zhao S."/>
            <person name="Lieberman T.D."/>
            <person name="Swanson P.K."/>
            <person name="Smith M."/>
            <person name="Roesemann S."/>
            <person name="Alexander J.E."/>
            <person name="Rich S.A."/>
            <person name="Livny J."/>
            <person name="Vlamakis H."/>
            <person name="Clish C."/>
            <person name="Bullock K."/>
            <person name="Deik A."/>
            <person name="Scott J."/>
            <person name="Pierce K.A."/>
            <person name="Xavier R.J."/>
            <person name="Alm E.J."/>
        </authorList>
    </citation>
    <scope>NUCLEOTIDE SEQUENCE [LARGE SCALE GENOMIC DNA]</scope>
    <source>
        <strain evidence="2 3">BIOML-A13</strain>
    </source>
</reference>
<feature type="region of interest" description="Disordered" evidence="1">
    <location>
        <begin position="263"/>
        <end position="355"/>
    </location>
</feature>
<feature type="region of interest" description="Disordered" evidence="1">
    <location>
        <begin position="1"/>
        <end position="55"/>
    </location>
</feature>
<feature type="compositionally biased region" description="Acidic residues" evidence="1">
    <location>
        <begin position="13"/>
        <end position="44"/>
    </location>
</feature>
<dbReference type="RefSeq" id="WP_151909895.1">
    <property type="nucleotide sequence ID" value="NZ_WDOM01000011.1"/>
</dbReference>
<gene>
    <name evidence="2" type="ORF">GBA83_05435</name>
</gene>
<organism evidence="2 3">
    <name type="scientific">Bifidobacterium bifidum</name>
    <dbReference type="NCBI Taxonomy" id="1681"/>
    <lineage>
        <taxon>Bacteria</taxon>
        <taxon>Bacillati</taxon>
        <taxon>Actinomycetota</taxon>
        <taxon>Actinomycetes</taxon>
        <taxon>Bifidobacteriales</taxon>
        <taxon>Bifidobacteriaceae</taxon>
        <taxon>Bifidobacterium</taxon>
    </lineage>
</organism>
<dbReference type="AlphaFoldDB" id="A0A7J5TQ57"/>
<dbReference type="InterPro" id="IPR025449">
    <property type="entry name" value="JetB"/>
</dbReference>
<feature type="compositionally biased region" description="Low complexity" evidence="1">
    <location>
        <begin position="280"/>
        <end position="291"/>
    </location>
</feature>
<dbReference type="Proteomes" id="UP000451386">
    <property type="component" value="Unassembled WGS sequence"/>
</dbReference>
<proteinExistence type="predicted"/>
<evidence type="ECO:0000256" key="1">
    <source>
        <dbReference type="SAM" id="MobiDB-lite"/>
    </source>
</evidence>
<feature type="compositionally biased region" description="Acidic residues" evidence="1">
    <location>
        <begin position="292"/>
        <end position="322"/>
    </location>
</feature>
<sequence length="355" mass="37803">MSDLTNDTAQPDADMDMIDDDMTGTDSADTDSADTDSADTDSADTDSASTGADDMGAVDVEYDGADAEGAVNPYALFEGDTGDMTADARMVAIMLKRERYISGRFYDLALDNRAAVIRSLNNDLLDLVVNEHYRVMYATAVSGPDMTLRALKTRASLKREEAALLAFLRIRVLEYENAHVAPDEWLVSFEEIRAALATGAGYLASRNDEEGVLRQVGAIVSVMCTYGYLRQLDDDETMYRITPLVPVVLDRQLADSWLAVADRDDDDEPAGDMAPAGSRSAAGDTSNADASGADDDGDSDDAGPDAELFEAPLFDDDADADAAENIKGADDANGANDSDIDDETASDGGTAREGE</sequence>
<dbReference type="Pfam" id="PF13835">
    <property type="entry name" value="DUF4194"/>
    <property type="match status" value="1"/>
</dbReference>
<evidence type="ECO:0000313" key="3">
    <source>
        <dbReference type="Proteomes" id="UP000451386"/>
    </source>
</evidence>
<dbReference type="EMBL" id="WDOP01000003">
    <property type="protein sequence ID" value="KAB7486846.1"/>
    <property type="molecule type" value="Genomic_DNA"/>
</dbReference>
<feature type="compositionally biased region" description="Low complexity" evidence="1">
    <location>
        <begin position="323"/>
        <end position="337"/>
    </location>
</feature>